<name>A0A2J6QXG1_HYAVF</name>
<dbReference type="AlphaFoldDB" id="A0A2J6QXG1"/>
<evidence type="ECO:0000313" key="2">
    <source>
        <dbReference type="EMBL" id="PMD30960.1"/>
    </source>
</evidence>
<organism evidence="2 3">
    <name type="scientific">Hyaloscypha variabilis (strain UAMH 11265 / GT02V1 / F)</name>
    <name type="common">Meliniomyces variabilis</name>
    <dbReference type="NCBI Taxonomy" id="1149755"/>
    <lineage>
        <taxon>Eukaryota</taxon>
        <taxon>Fungi</taxon>
        <taxon>Dikarya</taxon>
        <taxon>Ascomycota</taxon>
        <taxon>Pezizomycotina</taxon>
        <taxon>Leotiomycetes</taxon>
        <taxon>Helotiales</taxon>
        <taxon>Hyaloscyphaceae</taxon>
        <taxon>Hyaloscypha</taxon>
        <taxon>Hyaloscypha variabilis</taxon>
    </lineage>
</organism>
<gene>
    <name evidence="2" type="ORF">L207DRAFT_442944</name>
</gene>
<feature type="compositionally biased region" description="Acidic residues" evidence="1">
    <location>
        <begin position="47"/>
        <end position="63"/>
    </location>
</feature>
<evidence type="ECO:0000313" key="3">
    <source>
        <dbReference type="Proteomes" id="UP000235786"/>
    </source>
</evidence>
<dbReference type="OrthoDB" id="5326346at2759"/>
<evidence type="ECO:0008006" key="4">
    <source>
        <dbReference type="Google" id="ProtNLM"/>
    </source>
</evidence>
<protein>
    <recommendedName>
        <fullName evidence="4">BTB domain-containing protein</fullName>
    </recommendedName>
</protein>
<accession>A0A2J6QXG1</accession>
<reference evidence="2 3" key="1">
    <citation type="submission" date="2016-04" db="EMBL/GenBank/DDBJ databases">
        <title>A degradative enzymes factory behind the ericoid mycorrhizal symbiosis.</title>
        <authorList>
            <consortium name="DOE Joint Genome Institute"/>
            <person name="Martino E."/>
            <person name="Morin E."/>
            <person name="Grelet G."/>
            <person name="Kuo A."/>
            <person name="Kohler A."/>
            <person name="Daghino S."/>
            <person name="Barry K."/>
            <person name="Choi C."/>
            <person name="Cichocki N."/>
            <person name="Clum A."/>
            <person name="Copeland A."/>
            <person name="Hainaut M."/>
            <person name="Haridas S."/>
            <person name="Labutti K."/>
            <person name="Lindquist E."/>
            <person name="Lipzen A."/>
            <person name="Khouja H.-R."/>
            <person name="Murat C."/>
            <person name="Ohm R."/>
            <person name="Olson A."/>
            <person name="Spatafora J."/>
            <person name="Veneault-Fourrey C."/>
            <person name="Henrissat B."/>
            <person name="Grigoriev I."/>
            <person name="Martin F."/>
            <person name="Perotto S."/>
        </authorList>
    </citation>
    <scope>NUCLEOTIDE SEQUENCE [LARGE SCALE GENOMIC DNA]</scope>
    <source>
        <strain evidence="2 3">F</strain>
    </source>
</reference>
<sequence>MPNGDVTLSLTRYILKEDENSSRKLPDLTKPLGQKATREERPLESATDVEAELEALAAEDDESVLFFAPDAPEIPDGPTSPPPPRARRGSNASSRRDRSESPPASFWATLKRQAARVAEPERPPTPPPTEKPERIVLSSHEVHCVVSSRHLMLASRYFLTILNGDFPQAITLRSHGHVTIALEDDLDSMVILLNIIHGAGRKVPRQVSLDDLSKLAVLVSKFEMLSTVEFFSDTWIDNLQRWGLPKSYNENVLPLVFVFWVFDRPDEFREMTRLAQRESTEKLEEDLGDMPILHGIIDAIKRDREFAIETAITVVQALIDRYMAGQAICDSALDDELRYACDSMVLGCLMNSSRKIGIWPKPVAPFNGKKFKDLVKAIRSIRILDVCNKTSSRRWNSHGPSPNSHGLEDSIETSMKSIEAGLDGLKLEDYPKLR</sequence>
<dbReference type="Proteomes" id="UP000235786">
    <property type="component" value="Unassembled WGS sequence"/>
</dbReference>
<feature type="compositionally biased region" description="Basic and acidic residues" evidence="1">
    <location>
        <begin position="17"/>
        <end position="27"/>
    </location>
</feature>
<proteinExistence type="predicted"/>
<keyword evidence="3" id="KW-1185">Reference proteome</keyword>
<dbReference type="EMBL" id="KZ613964">
    <property type="protein sequence ID" value="PMD30960.1"/>
    <property type="molecule type" value="Genomic_DNA"/>
</dbReference>
<feature type="region of interest" description="Disordered" evidence="1">
    <location>
        <begin position="17"/>
        <end position="133"/>
    </location>
</feature>
<evidence type="ECO:0000256" key="1">
    <source>
        <dbReference type="SAM" id="MobiDB-lite"/>
    </source>
</evidence>